<sequence>ESFADLIKQGFGNETIVFFIGVLSISAMVTKTGLGRRICICMLAKTGNDTHKIILGFLLIGAFLAMWMTEMAAAAILMPLGVTILQQEGVQPKESRLGKALMIACAWGPVIGGMGTPAGAGANPLAIGFLKDIAGISVTFSQWMVYGVPASLSLILPSWLMLLIFFPPEKRYLKKTKEEMEQEAEKLPPISRDERNTLCIFAVTIILWIMSGWIGKKSGLPISTSIPALISLCLLFMPGVTSISWKEVQRTISWDGILLIACGISLGLAVYDTGAAGWLALLLLNGIAKAPIILRIFMIILIVSILKIGLSSNTVTASIIVPVMIVLADTYGLPIMGIAMPACLTLSLAFILVTSSPTNVIPYSAGYFTIGDMAKAGIVLTLVSCVILSFVFYFTGMVTGIYI</sequence>
<feature type="transmembrane region" description="Helical" evidence="8">
    <location>
        <begin position="16"/>
        <end position="34"/>
    </location>
</feature>
<dbReference type="EMBL" id="DWZA01000094">
    <property type="protein sequence ID" value="HJA72030.1"/>
    <property type="molecule type" value="Genomic_DNA"/>
</dbReference>
<comment type="subcellular location">
    <subcellularLocation>
        <location evidence="1">Membrane</location>
        <topology evidence="1">Multi-pass membrane protein</topology>
    </subcellularLocation>
</comment>
<reference evidence="9" key="1">
    <citation type="journal article" date="2021" name="PeerJ">
        <title>Extensive microbial diversity within the chicken gut microbiome revealed by metagenomics and culture.</title>
        <authorList>
            <person name="Gilroy R."/>
            <person name="Ravi A."/>
            <person name="Getino M."/>
            <person name="Pursley I."/>
            <person name="Horton D.L."/>
            <person name="Alikhan N.F."/>
            <person name="Baker D."/>
            <person name="Gharbi K."/>
            <person name="Hall N."/>
            <person name="Watson M."/>
            <person name="Adriaenssens E.M."/>
            <person name="Foster-Nyarko E."/>
            <person name="Jarju S."/>
            <person name="Secka A."/>
            <person name="Antonio M."/>
            <person name="Oren A."/>
            <person name="Chaudhuri R.R."/>
            <person name="La Ragione R."/>
            <person name="Hildebrand F."/>
            <person name="Pallen M.J."/>
        </authorList>
    </citation>
    <scope>NUCLEOTIDE SEQUENCE</scope>
    <source>
        <strain evidence="9">CHK178-16964</strain>
    </source>
</reference>
<comment type="caution">
    <text evidence="9">The sequence shown here is derived from an EMBL/GenBank/DDBJ whole genome shotgun (WGS) entry which is preliminary data.</text>
</comment>
<dbReference type="PANTHER" id="PTHR10283:SF82">
    <property type="entry name" value="SOLUTE CARRIER FAMILY 13 MEMBER 2"/>
    <property type="match status" value="1"/>
</dbReference>
<evidence type="ECO:0000313" key="9">
    <source>
        <dbReference type="EMBL" id="HJA72030.1"/>
    </source>
</evidence>
<dbReference type="GO" id="GO:0008514">
    <property type="term" value="F:organic anion transmembrane transporter activity"/>
    <property type="evidence" value="ECO:0007669"/>
    <property type="project" value="UniProtKB-ARBA"/>
</dbReference>
<dbReference type="GO" id="GO:1905039">
    <property type="term" value="P:carboxylic acid transmembrane transport"/>
    <property type="evidence" value="ECO:0007669"/>
    <property type="project" value="UniProtKB-ARBA"/>
</dbReference>
<dbReference type="Proteomes" id="UP000823900">
    <property type="component" value="Unassembled WGS sequence"/>
</dbReference>
<dbReference type="NCBIfam" id="TIGR00785">
    <property type="entry name" value="dass"/>
    <property type="match status" value="1"/>
</dbReference>
<feature type="transmembrane region" description="Helical" evidence="8">
    <location>
        <begin position="257"/>
        <end position="280"/>
    </location>
</feature>
<accession>A0A9D2HI70</accession>
<name>A0A9D2HI70_9FIRM</name>
<keyword evidence="4 8" id="KW-0812">Transmembrane</keyword>
<dbReference type="PANTHER" id="PTHR10283">
    <property type="entry name" value="SOLUTE CARRIER FAMILY 13 MEMBER"/>
    <property type="match status" value="1"/>
</dbReference>
<reference evidence="9" key="2">
    <citation type="submission" date="2021-04" db="EMBL/GenBank/DDBJ databases">
        <authorList>
            <person name="Gilroy R."/>
        </authorList>
    </citation>
    <scope>NUCLEOTIDE SEQUENCE</scope>
    <source>
        <strain evidence="9">CHK178-16964</strain>
    </source>
</reference>
<keyword evidence="5 8" id="KW-1133">Transmembrane helix</keyword>
<evidence type="ECO:0000313" key="10">
    <source>
        <dbReference type="Proteomes" id="UP000823900"/>
    </source>
</evidence>
<feature type="non-terminal residue" evidence="9">
    <location>
        <position position="1"/>
    </location>
</feature>
<dbReference type="InterPro" id="IPR001898">
    <property type="entry name" value="SLC13A/DASS"/>
</dbReference>
<dbReference type="Pfam" id="PF00939">
    <property type="entry name" value="Na_sulph_symp"/>
    <property type="match status" value="1"/>
</dbReference>
<organism evidence="9 10">
    <name type="scientific">Candidatus Lachnoclostridium stercoravium</name>
    <dbReference type="NCBI Taxonomy" id="2838633"/>
    <lineage>
        <taxon>Bacteria</taxon>
        <taxon>Bacillati</taxon>
        <taxon>Bacillota</taxon>
        <taxon>Clostridia</taxon>
        <taxon>Lachnospirales</taxon>
        <taxon>Lachnospiraceae</taxon>
    </lineage>
</organism>
<comment type="similarity">
    <text evidence="2">Belongs to the SLC13A/DASS transporter (TC 2.A.47) family. NADC subfamily.</text>
</comment>
<feature type="transmembrane region" description="Helical" evidence="8">
    <location>
        <begin position="226"/>
        <end position="245"/>
    </location>
</feature>
<feature type="transmembrane region" description="Helical" evidence="8">
    <location>
        <begin position="196"/>
        <end position="214"/>
    </location>
</feature>
<evidence type="ECO:0000256" key="7">
    <source>
        <dbReference type="ARBA" id="ARBA00031174"/>
    </source>
</evidence>
<evidence type="ECO:0000256" key="4">
    <source>
        <dbReference type="ARBA" id="ARBA00022692"/>
    </source>
</evidence>
<evidence type="ECO:0000256" key="1">
    <source>
        <dbReference type="ARBA" id="ARBA00004141"/>
    </source>
</evidence>
<evidence type="ECO:0000256" key="5">
    <source>
        <dbReference type="ARBA" id="ARBA00022989"/>
    </source>
</evidence>
<feature type="transmembrane region" description="Helical" evidence="8">
    <location>
        <begin position="373"/>
        <end position="394"/>
    </location>
</feature>
<feature type="transmembrane region" description="Helical" evidence="8">
    <location>
        <begin position="54"/>
        <end position="78"/>
    </location>
</feature>
<evidence type="ECO:0000256" key="3">
    <source>
        <dbReference type="ARBA" id="ARBA00020150"/>
    </source>
</evidence>
<evidence type="ECO:0000256" key="8">
    <source>
        <dbReference type="SAM" id="Phobius"/>
    </source>
</evidence>
<gene>
    <name evidence="9" type="ORF">IAA07_10740</name>
</gene>
<evidence type="ECO:0000256" key="6">
    <source>
        <dbReference type="ARBA" id="ARBA00023136"/>
    </source>
</evidence>
<evidence type="ECO:0000256" key="2">
    <source>
        <dbReference type="ARBA" id="ARBA00006772"/>
    </source>
</evidence>
<feature type="transmembrane region" description="Helical" evidence="8">
    <location>
        <begin position="143"/>
        <end position="166"/>
    </location>
</feature>
<protein>
    <recommendedName>
        <fullName evidence="3">Sodium-dependent dicarboxylate transporter SdcS</fullName>
    </recommendedName>
    <alternativeName>
        <fullName evidence="7">Na(+)/dicarboxylate symporter</fullName>
    </alternativeName>
</protein>
<proteinExistence type="inferred from homology"/>
<dbReference type="AlphaFoldDB" id="A0A9D2HI70"/>
<feature type="transmembrane region" description="Helical" evidence="8">
    <location>
        <begin position="292"/>
        <end position="310"/>
    </location>
</feature>
<dbReference type="GO" id="GO:0005886">
    <property type="term" value="C:plasma membrane"/>
    <property type="evidence" value="ECO:0007669"/>
    <property type="project" value="TreeGrafter"/>
</dbReference>
<keyword evidence="6 8" id="KW-0472">Membrane</keyword>